<dbReference type="GO" id="GO:0003677">
    <property type="term" value="F:DNA binding"/>
    <property type="evidence" value="ECO:0007669"/>
    <property type="project" value="InterPro"/>
</dbReference>
<dbReference type="InterPro" id="IPR045028">
    <property type="entry name" value="DinG/Rad3-like"/>
</dbReference>
<gene>
    <name evidence="12" type="ORF">EVG20_g2668</name>
</gene>
<dbReference type="InterPro" id="IPR014013">
    <property type="entry name" value="Helic_SF1/SF2_ATP-bd_DinG/Rad3"/>
</dbReference>
<dbReference type="GO" id="GO:0005524">
    <property type="term" value="F:ATP binding"/>
    <property type="evidence" value="ECO:0007669"/>
    <property type="project" value="UniProtKB-KW"/>
</dbReference>
<dbReference type="GO" id="GO:0003678">
    <property type="term" value="F:DNA helicase activity"/>
    <property type="evidence" value="ECO:0007669"/>
    <property type="project" value="InterPro"/>
</dbReference>
<accession>A0A4Y9Z650</accession>
<dbReference type="InterPro" id="IPR006554">
    <property type="entry name" value="Helicase-like_DEXD_c2"/>
</dbReference>
<organism evidence="12 13">
    <name type="scientific">Dentipellis fragilis</name>
    <dbReference type="NCBI Taxonomy" id="205917"/>
    <lineage>
        <taxon>Eukaryota</taxon>
        <taxon>Fungi</taxon>
        <taxon>Dikarya</taxon>
        <taxon>Basidiomycota</taxon>
        <taxon>Agaricomycotina</taxon>
        <taxon>Agaricomycetes</taxon>
        <taxon>Russulales</taxon>
        <taxon>Hericiaceae</taxon>
        <taxon>Dentipellis</taxon>
    </lineage>
</organism>
<keyword evidence="6" id="KW-0131">Cell cycle</keyword>
<reference evidence="12 13" key="1">
    <citation type="submission" date="2019-02" db="EMBL/GenBank/DDBJ databases">
        <title>Genome sequencing of the rare red list fungi Dentipellis fragilis.</title>
        <authorList>
            <person name="Buettner E."/>
            <person name="Kellner H."/>
        </authorList>
    </citation>
    <scope>NUCLEOTIDE SEQUENCE [LARGE SCALE GENOMIC DNA]</scope>
    <source>
        <strain evidence="12 13">DSM 105465</strain>
    </source>
</reference>
<protein>
    <recommendedName>
        <fullName evidence="2">ATP-dependent DNA helicase CHL1</fullName>
    </recommendedName>
    <alternativeName>
        <fullName evidence="1">ATP-dependent DNA helicase chl1</fullName>
    </alternativeName>
    <alternativeName>
        <fullName evidence="7">Chromosome loss protein 1</fullName>
    </alternativeName>
    <alternativeName>
        <fullName evidence="8 9">DNA 5'-3' helicase CHL1</fullName>
    </alternativeName>
</protein>
<dbReference type="GO" id="GO:0016818">
    <property type="term" value="F:hydrolase activity, acting on acid anhydrides, in phosphorus-containing anhydrides"/>
    <property type="evidence" value="ECO:0007669"/>
    <property type="project" value="InterPro"/>
</dbReference>
<evidence type="ECO:0000256" key="6">
    <source>
        <dbReference type="ARBA" id="ARBA00023306"/>
    </source>
</evidence>
<dbReference type="SMART" id="SM00488">
    <property type="entry name" value="DEXDc2"/>
    <property type="match status" value="1"/>
</dbReference>
<dbReference type="Proteomes" id="UP000298327">
    <property type="component" value="Unassembled WGS sequence"/>
</dbReference>
<keyword evidence="3" id="KW-0547">Nucleotide-binding</keyword>
<comment type="caution">
    <text evidence="12">The sequence shown here is derived from an EMBL/GenBank/DDBJ whole genome shotgun (WGS) entry which is preliminary data.</text>
</comment>
<comment type="function">
    <text evidence="10">ATP-dependent DNA helicase important for chromosome transmission and normal cell cycle progression in G(2)/M. May have a role in changing DNA topology to allow the loading of proteins involved in maintaining sister chromatid cohesion in the vicinity of the centromeres. Has a specific role in chromosome segregation during meiosis II.</text>
</comment>
<dbReference type="STRING" id="205917.A0A4Y9Z650"/>
<evidence type="ECO:0000256" key="4">
    <source>
        <dbReference type="ARBA" id="ARBA00022801"/>
    </source>
</evidence>
<dbReference type="InterPro" id="IPR027417">
    <property type="entry name" value="P-loop_NTPase"/>
</dbReference>
<dbReference type="Pfam" id="PF06733">
    <property type="entry name" value="DEAD_2"/>
    <property type="match status" value="1"/>
</dbReference>
<dbReference type="EMBL" id="SEOQ01000108">
    <property type="protein sequence ID" value="TFY70336.1"/>
    <property type="molecule type" value="Genomic_DNA"/>
</dbReference>
<name>A0A4Y9Z650_9AGAM</name>
<evidence type="ECO:0000256" key="3">
    <source>
        <dbReference type="ARBA" id="ARBA00022741"/>
    </source>
</evidence>
<dbReference type="InterPro" id="IPR010614">
    <property type="entry name" value="RAD3-like_helicase_DEAD"/>
</dbReference>
<evidence type="ECO:0000256" key="9">
    <source>
        <dbReference type="ARBA" id="ARBA00045008"/>
    </source>
</evidence>
<evidence type="ECO:0000256" key="1">
    <source>
        <dbReference type="ARBA" id="ARBA00016387"/>
    </source>
</evidence>
<sequence length="571" mass="64061">MSLVLPTPEAFSSFPYDTPYNIQTDLMRHLYSAIELHKVAIIESPTGTGKTLSLLTAALAWLDDDKARARKGMIDSIEGAGEPDWVTSQTRERLMRELELEDTTYEERLADARKREEILRKMSQARVIKKARRDVTTSGNKIDLENFLPDPDEDEMLPIIGKLTRSSNDCSTTRRPSRKIYYASRTHSQLSQIIPELKKLRRSTCKSVNVDHDPQKITAKGFKTGFETEPCLGSRKHLLDDELNSENGLQTRVVSLGSRKQLCINEDMRRRGGDLDEACRETLNEKGLGCVYMPGALEDNRLSAFRDQILAAPKDIEELVSVGQLTKTCPYYATREAVSDAEVVTLPYNLLLQKSAREALQIDLNGQIVIIDEAHNLVSALLALSTVTLSYSVLGICCSQVQIYISKFALKLSQKHSLHLQRLLSLLKAFKTFTSEWQDAEHKEGRREVMTVQYFLQQLGRKIESTNVLEIQQYLHSSKIARKVAKYAQVNNVDLALEDKSPPLYIIEAFISALAQASDDGKIILSLAQDNVEVKYQSLNPSSIFQDVSDKAQSIILAGGTMTPFYVAAVP</sequence>
<proteinExistence type="predicted"/>
<dbReference type="Gene3D" id="3.40.50.300">
    <property type="entry name" value="P-loop containing nucleotide triphosphate hydrolases"/>
    <property type="match status" value="2"/>
</dbReference>
<evidence type="ECO:0000256" key="5">
    <source>
        <dbReference type="ARBA" id="ARBA00022840"/>
    </source>
</evidence>
<evidence type="ECO:0000256" key="8">
    <source>
        <dbReference type="ARBA" id="ARBA00044998"/>
    </source>
</evidence>
<evidence type="ECO:0000259" key="11">
    <source>
        <dbReference type="PROSITE" id="PS51193"/>
    </source>
</evidence>
<dbReference type="PANTHER" id="PTHR11472">
    <property type="entry name" value="DNA REPAIR DEAD HELICASE RAD3/XP-D SUBFAMILY MEMBER"/>
    <property type="match status" value="1"/>
</dbReference>
<evidence type="ECO:0000313" key="13">
    <source>
        <dbReference type="Proteomes" id="UP000298327"/>
    </source>
</evidence>
<keyword evidence="4" id="KW-0378">Hydrolase</keyword>
<dbReference type="GO" id="GO:0005634">
    <property type="term" value="C:nucleus"/>
    <property type="evidence" value="ECO:0007669"/>
    <property type="project" value="TreeGrafter"/>
</dbReference>
<dbReference type="PROSITE" id="PS51193">
    <property type="entry name" value="HELICASE_ATP_BIND_2"/>
    <property type="match status" value="1"/>
</dbReference>
<dbReference type="GO" id="GO:0034085">
    <property type="term" value="P:establishment of sister chromatid cohesion"/>
    <property type="evidence" value="ECO:0007669"/>
    <property type="project" value="TreeGrafter"/>
</dbReference>
<keyword evidence="13" id="KW-1185">Reference proteome</keyword>
<dbReference type="AlphaFoldDB" id="A0A4Y9Z650"/>
<evidence type="ECO:0000256" key="10">
    <source>
        <dbReference type="ARBA" id="ARBA00045702"/>
    </source>
</evidence>
<feature type="domain" description="Helicase ATP-binding" evidence="11">
    <location>
        <begin position="9"/>
        <end position="447"/>
    </location>
</feature>
<dbReference type="SUPFAM" id="SSF52540">
    <property type="entry name" value="P-loop containing nucleoside triphosphate hydrolases"/>
    <property type="match status" value="1"/>
</dbReference>
<evidence type="ECO:0000313" key="12">
    <source>
        <dbReference type="EMBL" id="TFY70336.1"/>
    </source>
</evidence>
<evidence type="ECO:0000256" key="2">
    <source>
        <dbReference type="ARBA" id="ARBA00017386"/>
    </source>
</evidence>
<dbReference type="OrthoDB" id="267079at2759"/>
<evidence type="ECO:0000256" key="7">
    <source>
        <dbReference type="ARBA" id="ARBA00029709"/>
    </source>
</evidence>
<keyword evidence="5" id="KW-0067">ATP-binding</keyword>
<dbReference type="PANTHER" id="PTHR11472:SF41">
    <property type="entry name" value="ATP-DEPENDENT DNA HELICASE DDX11-RELATED"/>
    <property type="match status" value="1"/>
</dbReference>